<comment type="subcellular location">
    <subcellularLocation>
        <location evidence="1">Virion</location>
    </subcellularLocation>
</comment>
<keyword evidence="13" id="KW-1185">Reference proteome</keyword>
<dbReference type="Pfam" id="PF00216">
    <property type="entry name" value="Bac_DNA_binding"/>
    <property type="match status" value="1"/>
</dbReference>
<dbReference type="AlphaFoldDB" id="A0A518DB87"/>
<evidence type="ECO:0000256" key="10">
    <source>
        <dbReference type="ARBA" id="ARBA00046140"/>
    </source>
</evidence>
<evidence type="ECO:0000256" key="11">
    <source>
        <dbReference type="RuleBase" id="RU003939"/>
    </source>
</evidence>
<dbReference type="SMART" id="SM00411">
    <property type="entry name" value="BHL"/>
    <property type="match status" value="1"/>
</dbReference>
<evidence type="ECO:0000256" key="1">
    <source>
        <dbReference type="ARBA" id="ARBA00004328"/>
    </source>
</evidence>
<sequence length="107" mass="11513">MAKAAPKPLTKTQIFANIAESTGLTKKQVGEVFDALDAEILKALTGRGAAETFTLPGLCKFVLVRKPATKEREGINPFTKEPMTFAAKPASKSVKIRPLKKLKDSVA</sequence>
<evidence type="ECO:0000256" key="9">
    <source>
        <dbReference type="ARBA" id="ARBA00033227"/>
    </source>
</evidence>
<protein>
    <recommendedName>
        <fullName evidence="4">Viral histone-like protein</fullName>
    </recommendedName>
    <alternativeName>
        <fullName evidence="9">DNA-binding protein pA104R</fullName>
    </alternativeName>
    <alternativeName>
        <fullName evidence="8">pA104R</fullName>
    </alternativeName>
</protein>
<name>A0A518DB87_9BACT</name>
<reference evidence="12 13" key="1">
    <citation type="submission" date="2019-02" db="EMBL/GenBank/DDBJ databases">
        <title>Deep-cultivation of Planctomycetes and their phenomic and genomic characterization uncovers novel biology.</title>
        <authorList>
            <person name="Wiegand S."/>
            <person name="Jogler M."/>
            <person name="Boedeker C."/>
            <person name="Pinto D."/>
            <person name="Vollmers J."/>
            <person name="Rivas-Marin E."/>
            <person name="Kohn T."/>
            <person name="Peeters S.H."/>
            <person name="Heuer A."/>
            <person name="Rast P."/>
            <person name="Oberbeckmann S."/>
            <person name="Bunk B."/>
            <person name="Jeske O."/>
            <person name="Meyerdierks A."/>
            <person name="Storesund J.E."/>
            <person name="Kallscheuer N."/>
            <person name="Luecker S."/>
            <person name="Lage O.M."/>
            <person name="Pohl T."/>
            <person name="Merkel B.J."/>
            <person name="Hornburger P."/>
            <person name="Mueller R.-W."/>
            <person name="Bruemmer F."/>
            <person name="Labrenz M."/>
            <person name="Spormann A.M."/>
            <person name="Op den Camp H."/>
            <person name="Overmann J."/>
            <person name="Amann R."/>
            <person name="Jetten M.S.M."/>
            <person name="Mascher T."/>
            <person name="Medema M.H."/>
            <person name="Devos D.P."/>
            <person name="Kaster A.-K."/>
            <person name="Ovreas L."/>
            <person name="Rohde M."/>
            <person name="Galperin M.Y."/>
            <person name="Jogler C."/>
        </authorList>
    </citation>
    <scope>NUCLEOTIDE SEQUENCE [LARGE SCALE GENOMIC DNA]</scope>
    <source>
        <strain evidence="12 13">Pla175</strain>
    </source>
</reference>
<dbReference type="GO" id="GO:0005829">
    <property type="term" value="C:cytosol"/>
    <property type="evidence" value="ECO:0007669"/>
    <property type="project" value="TreeGrafter"/>
</dbReference>
<keyword evidence="6" id="KW-0426">Late protein</keyword>
<accession>A0A518DB87</accession>
<evidence type="ECO:0000313" key="12">
    <source>
        <dbReference type="EMBL" id="QDU88728.1"/>
    </source>
</evidence>
<dbReference type="KEGG" id="pnd:Pla175_21100"/>
<gene>
    <name evidence="12" type="ORF">Pla175_21100</name>
</gene>
<evidence type="ECO:0000256" key="3">
    <source>
        <dbReference type="ARBA" id="ARBA00011738"/>
    </source>
</evidence>
<dbReference type="PANTHER" id="PTHR33175">
    <property type="entry name" value="DNA-BINDING PROTEIN HU"/>
    <property type="match status" value="1"/>
</dbReference>
<dbReference type="EMBL" id="CP036291">
    <property type="protein sequence ID" value="QDU88728.1"/>
    <property type="molecule type" value="Genomic_DNA"/>
</dbReference>
<dbReference type="GO" id="GO:0006260">
    <property type="term" value="P:DNA replication"/>
    <property type="evidence" value="ECO:0007669"/>
    <property type="project" value="UniProtKB-KW"/>
</dbReference>
<dbReference type="InterPro" id="IPR000119">
    <property type="entry name" value="Hist_DNA-bd"/>
</dbReference>
<dbReference type="GO" id="GO:0030527">
    <property type="term" value="F:structural constituent of chromatin"/>
    <property type="evidence" value="ECO:0007669"/>
    <property type="project" value="InterPro"/>
</dbReference>
<evidence type="ECO:0000256" key="2">
    <source>
        <dbReference type="ARBA" id="ARBA00010529"/>
    </source>
</evidence>
<dbReference type="CDD" id="cd13834">
    <property type="entry name" value="HU_like"/>
    <property type="match status" value="1"/>
</dbReference>
<keyword evidence="7 12" id="KW-0238">DNA-binding</keyword>
<dbReference type="SUPFAM" id="SSF47729">
    <property type="entry name" value="IHF-like DNA-binding proteins"/>
    <property type="match status" value="1"/>
</dbReference>
<proteinExistence type="inferred from homology"/>
<dbReference type="Gene3D" id="4.10.520.10">
    <property type="entry name" value="IHF-like DNA-binding proteins"/>
    <property type="match status" value="1"/>
</dbReference>
<evidence type="ECO:0000256" key="4">
    <source>
        <dbReference type="ARBA" id="ARBA00016145"/>
    </source>
</evidence>
<dbReference type="RefSeq" id="WP_145283944.1">
    <property type="nucleotide sequence ID" value="NZ_CP036291.1"/>
</dbReference>
<keyword evidence="5" id="KW-0235">DNA replication</keyword>
<evidence type="ECO:0000256" key="5">
    <source>
        <dbReference type="ARBA" id="ARBA00022705"/>
    </source>
</evidence>
<dbReference type="Proteomes" id="UP000317429">
    <property type="component" value="Chromosome"/>
</dbReference>
<evidence type="ECO:0000256" key="8">
    <source>
        <dbReference type="ARBA" id="ARBA00033120"/>
    </source>
</evidence>
<comment type="subunit">
    <text evidence="3">Homodimer.</text>
</comment>
<evidence type="ECO:0000256" key="6">
    <source>
        <dbReference type="ARBA" id="ARBA00022921"/>
    </source>
</evidence>
<dbReference type="InterPro" id="IPR010992">
    <property type="entry name" value="IHF-like_DNA-bd_dom_sf"/>
</dbReference>
<evidence type="ECO:0000313" key="13">
    <source>
        <dbReference type="Proteomes" id="UP000317429"/>
    </source>
</evidence>
<organism evidence="12 13">
    <name type="scientific">Pirellulimonas nuda</name>
    <dbReference type="NCBI Taxonomy" id="2528009"/>
    <lineage>
        <taxon>Bacteria</taxon>
        <taxon>Pseudomonadati</taxon>
        <taxon>Planctomycetota</taxon>
        <taxon>Planctomycetia</taxon>
        <taxon>Pirellulales</taxon>
        <taxon>Lacipirellulaceae</taxon>
        <taxon>Pirellulimonas</taxon>
    </lineage>
</organism>
<dbReference type="GO" id="GO:0003677">
    <property type="term" value="F:DNA binding"/>
    <property type="evidence" value="ECO:0007669"/>
    <property type="project" value="UniProtKB-KW"/>
</dbReference>
<dbReference type="OrthoDB" id="331625at2"/>
<dbReference type="PANTHER" id="PTHR33175:SF13">
    <property type="entry name" value="HISTONE-LIKE PROTEIN"/>
    <property type="match status" value="1"/>
</dbReference>
<comment type="function">
    <text evidence="10">DNA-binding protein that plays a critical role in nucleoid compaction, genome replication and DNA replication and transcription. Binds to both ssDNA and dsDNA with a binding site covering about 15 nucleotides. Displays DNA-supercoiling activity only when associated with the viral DNA topoisomerase 2.</text>
</comment>
<evidence type="ECO:0000256" key="7">
    <source>
        <dbReference type="ARBA" id="ARBA00023125"/>
    </source>
</evidence>
<comment type="similarity">
    <text evidence="2 11">Belongs to the bacterial histone-like protein family.</text>
</comment>